<sequence length="671" mass="72654">MRFQVLGPVTVRDDDGAPVVLRGPRYRAVLARLLVARRRVVPVGRLVDDLWTDPPADPVGAIRTFVAGLRRSLEPDRPPRTPARLLVTEGPGYALRAAPEAVDAWRFDDVVRAAGGLPAAAVPAALTDALSWWHGPAYADFADETWARAERARLTEQRLLAVERRAEAQLALGAAAAAVPDLDAHVAENPWREDAWRLLATALYGSGRQADALAVVGRARRMLAEHLGIDPGPRLHRLEQDLLLQAEHLDPHAADPTAQVWEQARAAYDSAVPAGAGTRLQSTAGLMRDLAVTGGGGLEAARRHRATAVATADQLGDPELTARVIGIYDVPAIWTRSDDPAQAARLVATAERTLRRLPEQDDSNRARLLATIALESRGTLPRDAPDEPGLRPLRAARRAEQIARRLNDPALLAFALNGVFMQTFQRAGLAPRRDALAAEVLSISTRNNLTTYEVLGHLIRLQSRCALADLVGADRHAAAADLLAARHGLPLVTVFTTWYRALRTATTDTLPAAERAYESAAATLNGAGMPGLEHGLVALARLCLYLSHRDTERIATMAPDTDWGPYTPWVRPTLLVARGQLDSARTALRRLESPPRDLLFEALWAVIAHAAIAVDDVDVMRRAHSRLSPAAAETTAQSGLLGFTSVKTHLDELASQLARHQEARHDSSRPA</sequence>
<dbReference type="InterPro" id="IPR051677">
    <property type="entry name" value="AfsR-DnrI-RedD_regulator"/>
</dbReference>
<dbReference type="CDD" id="cd15831">
    <property type="entry name" value="BTAD"/>
    <property type="match status" value="1"/>
</dbReference>
<protein>
    <submittedName>
        <fullName evidence="7">BTAD domain-containing putative transcriptional regulator</fullName>
    </submittedName>
</protein>
<proteinExistence type="inferred from homology"/>
<dbReference type="PROSITE" id="PS51755">
    <property type="entry name" value="OMPR_PHOB"/>
    <property type="match status" value="1"/>
</dbReference>
<dbReference type="Gene3D" id="1.10.10.10">
    <property type="entry name" value="Winged helix-like DNA-binding domain superfamily/Winged helix DNA-binding domain"/>
    <property type="match status" value="1"/>
</dbReference>
<evidence type="ECO:0000256" key="2">
    <source>
        <dbReference type="ARBA" id="ARBA00023015"/>
    </source>
</evidence>
<dbReference type="PANTHER" id="PTHR35807">
    <property type="entry name" value="TRANSCRIPTIONAL REGULATOR REDD-RELATED"/>
    <property type="match status" value="1"/>
</dbReference>
<evidence type="ECO:0000256" key="5">
    <source>
        <dbReference type="PROSITE-ProRule" id="PRU01091"/>
    </source>
</evidence>
<dbReference type="InterPro" id="IPR016032">
    <property type="entry name" value="Sig_transdc_resp-reg_C-effctor"/>
</dbReference>
<evidence type="ECO:0000256" key="4">
    <source>
        <dbReference type="ARBA" id="ARBA00023163"/>
    </source>
</evidence>
<evidence type="ECO:0000256" key="1">
    <source>
        <dbReference type="ARBA" id="ARBA00005820"/>
    </source>
</evidence>
<keyword evidence="2" id="KW-0805">Transcription regulation</keyword>
<feature type="domain" description="OmpR/PhoB-type" evidence="6">
    <location>
        <begin position="1"/>
        <end position="97"/>
    </location>
</feature>
<evidence type="ECO:0000259" key="6">
    <source>
        <dbReference type="PROSITE" id="PS51755"/>
    </source>
</evidence>
<dbReference type="SMART" id="SM00862">
    <property type="entry name" value="Trans_reg_C"/>
    <property type="match status" value="1"/>
</dbReference>
<dbReference type="RefSeq" id="WP_397059236.1">
    <property type="nucleotide sequence ID" value="NZ_JBIRYL010000001.1"/>
</dbReference>
<dbReference type="Gene3D" id="1.25.40.10">
    <property type="entry name" value="Tetratricopeptide repeat domain"/>
    <property type="match status" value="1"/>
</dbReference>
<evidence type="ECO:0000313" key="7">
    <source>
        <dbReference type="EMBL" id="MFI2228804.1"/>
    </source>
</evidence>
<evidence type="ECO:0000313" key="8">
    <source>
        <dbReference type="Proteomes" id="UP001611494"/>
    </source>
</evidence>
<dbReference type="Proteomes" id="UP001611494">
    <property type="component" value="Unassembled WGS sequence"/>
</dbReference>
<organism evidence="7 8">
    <name type="scientific">Nocardia testacea</name>
    <dbReference type="NCBI Taxonomy" id="248551"/>
    <lineage>
        <taxon>Bacteria</taxon>
        <taxon>Bacillati</taxon>
        <taxon>Actinomycetota</taxon>
        <taxon>Actinomycetes</taxon>
        <taxon>Mycobacteriales</taxon>
        <taxon>Nocardiaceae</taxon>
        <taxon>Nocardia</taxon>
    </lineage>
</organism>
<reference evidence="7 8" key="1">
    <citation type="submission" date="2024-10" db="EMBL/GenBank/DDBJ databases">
        <title>The Natural Products Discovery Center: Release of the First 8490 Sequenced Strains for Exploring Actinobacteria Biosynthetic Diversity.</title>
        <authorList>
            <person name="Kalkreuter E."/>
            <person name="Kautsar S.A."/>
            <person name="Yang D."/>
            <person name="Bader C.D."/>
            <person name="Teijaro C.N."/>
            <person name="Fluegel L."/>
            <person name="Davis C.M."/>
            <person name="Simpson J.R."/>
            <person name="Lauterbach L."/>
            <person name="Steele A.D."/>
            <person name="Gui C."/>
            <person name="Meng S."/>
            <person name="Li G."/>
            <person name="Viehrig K."/>
            <person name="Ye F."/>
            <person name="Su P."/>
            <person name="Kiefer A.F."/>
            <person name="Nichols A."/>
            <person name="Cepeda A.J."/>
            <person name="Yan W."/>
            <person name="Fan B."/>
            <person name="Jiang Y."/>
            <person name="Adhikari A."/>
            <person name="Zheng C.-J."/>
            <person name="Schuster L."/>
            <person name="Cowan T.M."/>
            <person name="Smanski M.J."/>
            <person name="Chevrette M.G."/>
            <person name="De Carvalho L.P.S."/>
            <person name="Shen B."/>
        </authorList>
    </citation>
    <scope>NUCLEOTIDE SEQUENCE [LARGE SCALE GENOMIC DNA]</scope>
    <source>
        <strain evidence="7 8">NPDC019377</strain>
    </source>
</reference>
<dbReference type="Pfam" id="PF03704">
    <property type="entry name" value="BTAD"/>
    <property type="match status" value="1"/>
</dbReference>
<comment type="similarity">
    <text evidence="1">Belongs to the AfsR/DnrI/RedD regulatory family.</text>
</comment>
<dbReference type="EMBL" id="JBIRYL010000001">
    <property type="protein sequence ID" value="MFI2228804.1"/>
    <property type="molecule type" value="Genomic_DNA"/>
</dbReference>
<dbReference type="SUPFAM" id="SSF46894">
    <property type="entry name" value="C-terminal effector domain of the bipartite response regulators"/>
    <property type="match status" value="1"/>
</dbReference>
<gene>
    <name evidence="7" type="ORF">ACH49Z_03010</name>
</gene>
<dbReference type="InterPro" id="IPR036388">
    <property type="entry name" value="WH-like_DNA-bd_sf"/>
</dbReference>
<dbReference type="InterPro" id="IPR005158">
    <property type="entry name" value="BTAD"/>
</dbReference>
<dbReference type="InterPro" id="IPR001867">
    <property type="entry name" value="OmpR/PhoB-type_DNA-bd"/>
</dbReference>
<keyword evidence="8" id="KW-1185">Reference proteome</keyword>
<keyword evidence="3 5" id="KW-0238">DNA-binding</keyword>
<dbReference type="SMART" id="SM01043">
    <property type="entry name" value="BTAD"/>
    <property type="match status" value="1"/>
</dbReference>
<evidence type="ECO:0000256" key="3">
    <source>
        <dbReference type="ARBA" id="ARBA00023125"/>
    </source>
</evidence>
<keyword evidence="4" id="KW-0804">Transcription</keyword>
<dbReference type="SUPFAM" id="SSF48452">
    <property type="entry name" value="TPR-like"/>
    <property type="match status" value="1"/>
</dbReference>
<feature type="DNA-binding region" description="OmpR/PhoB-type" evidence="5">
    <location>
        <begin position="1"/>
        <end position="97"/>
    </location>
</feature>
<comment type="caution">
    <text evidence="7">The sequence shown here is derived from an EMBL/GenBank/DDBJ whole genome shotgun (WGS) entry which is preliminary data.</text>
</comment>
<dbReference type="PANTHER" id="PTHR35807:SF1">
    <property type="entry name" value="TRANSCRIPTIONAL REGULATOR REDD"/>
    <property type="match status" value="1"/>
</dbReference>
<name>A0ABW7VQD2_9NOCA</name>
<dbReference type="InterPro" id="IPR011990">
    <property type="entry name" value="TPR-like_helical_dom_sf"/>
</dbReference>
<dbReference type="Pfam" id="PF00486">
    <property type="entry name" value="Trans_reg_C"/>
    <property type="match status" value="1"/>
</dbReference>
<accession>A0ABW7VQD2</accession>